<dbReference type="KEGG" id="afg:AFULGI_00006790"/>
<reference evidence="1 2" key="1">
    <citation type="submission" date="2013-07" db="EMBL/GenBank/DDBJ databases">
        <title>Genome of Archaeoglobus fulgidus.</title>
        <authorList>
            <person name="Fiebig A."/>
            <person name="Birkeland N.-K."/>
        </authorList>
    </citation>
    <scope>NUCLEOTIDE SEQUENCE [LARGE SCALE GENOMIC DNA]</scope>
    <source>
        <strain evidence="1 2">DSM 8774</strain>
    </source>
</reference>
<dbReference type="HOGENOM" id="CLU_3394419_0_0_2"/>
<dbReference type="Proteomes" id="UP000028501">
    <property type="component" value="Chromosome"/>
</dbReference>
<dbReference type="AlphaFoldDB" id="A0A075WAR2"/>
<name>A0A075WAR2_ARCFL</name>
<sequence length="31" mass="3945">MTITEKFYDKELKRIVEDVFRFEIEMHGYEF</sequence>
<gene>
    <name evidence="1" type="ORF">AFULGI_00006790</name>
</gene>
<dbReference type="EMBL" id="CP006577">
    <property type="protein sequence ID" value="AIG97480.1"/>
    <property type="molecule type" value="Genomic_DNA"/>
</dbReference>
<organism evidence="1 2">
    <name type="scientific">Archaeoglobus fulgidus DSM 8774</name>
    <dbReference type="NCBI Taxonomy" id="1344584"/>
    <lineage>
        <taxon>Archaea</taxon>
        <taxon>Methanobacteriati</taxon>
        <taxon>Methanobacteriota</taxon>
        <taxon>Archaeoglobi</taxon>
        <taxon>Archaeoglobales</taxon>
        <taxon>Archaeoglobaceae</taxon>
        <taxon>Archaeoglobus</taxon>
    </lineage>
</organism>
<evidence type="ECO:0000313" key="1">
    <source>
        <dbReference type="EMBL" id="AIG97480.1"/>
    </source>
</evidence>
<proteinExistence type="predicted"/>
<accession>A0A075WAR2</accession>
<evidence type="ECO:0000313" key="2">
    <source>
        <dbReference type="Proteomes" id="UP000028501"/>
    </source>
</evidence>
<protein>
    <submittedName>
        <fullName evidence="1">Uncharacterized protein</fullName>
    </submittedName>
</protein>